<keyword evidence="6" id="KW-0443">Lipid metabolism</keyword>
<comment type="similarity">
    <text evidence="1">Belongs to the acyl-ACP thioesterase family.</text>
</comment>
<proteinExistence type="inferred from homology"/>
<dbReference type="AlphaFoldDB" id="A0A9D9I4J8"/>
<dbReference type="PANTHER" id="PTHR31727">
    <property type="entry name" value="OLEOYL-ACYL CARRIER PROTEIN THIOESTERASE 1, CHLOROPLASTIC"/>
    <property type="match status" value="1"/>
</dbReference>
<dbReference type="Pfam" id="PF20791">
    <property type="entry name" value="Acyl-ACP_TE_C"/>
    <property type="match status" value="1"/>
</dbReference>
<name>A0A9D9I4J8_9BACT</name>
<sequence length="244" mass="28086">MDNKILERTHTVACFETDANKVLRPKSFMDWAQEMAELHAEQLHFGYEDFISRNLAWVVTRFYARFVNPPKWRDVVTLRTWHKGLERIMSIRDFQIIDKDGNVAVAATSSWVIVNIETRQFTRAHFSIDNDGSVCKDSAVEHSAEKVAMPREGQVHVADHIVSYSDIDMNGHANNASYMGWAMDAIEREVALNREVLDFTINFNHESKPGDCVSIFRCENENGHYVEGRIGDKSVFVSLIRFKE</sequence>
<dbReference type="InterPro" id="IPR049427">
    <property type="entry name" value="Acyl-ACP_TE_C"/>
</dbReference>
<dbReference type="CDD" id="cd00586">
    <property type="entry name" value="4HBT"/>
    <property type="match status" value="1"/>
</dbReference>
<dbReference type="GO" id="GO:0016297">
    <property type="term" value="F:fatty acyl-[ACP] hydrolase activity"/>
    <property type="evidence" value="ECO:0007669"/>
    <property type="project" value="InterPro"/>
</dbReference>
<evidence type="ECO:0000313" key="11">
    <source>
        <dbReference type="Proteomes" id="UP000823597"/>
    </source>
</evidence>
<keyword evidence="7" id="KW-0275">Fatty acid biosynthesis</keyword>
<evidence type="ECO:0000256" key="5">
    <source>
        <dbReference type="ARBA" id="ARBA00022946"/>
    </source>
</evidence>
<gene>
    <name evidence="10" type="ORF">IAB93_02785</name>
</gene>
<reference evidence="10" key="1">
    <citation type="submission" date="2020-10" db="EMBL/GenBank/DDBJ databases">
        <authorList>
            <person name="Gilroy R."/>
        </authorList>
    </citation>
    <scope>NUCLEOTIDE SEQUENCE</scope>
    <source>
        <strain evidence="10">10037</strain>
    </source>
</reference>
<organism evidence="10 11">
    <name type="scientific">Candidatus Merdivivens pullistercoris</name>
    <dbReference type="NCBI Taxonomy" id="2840873"/>
    <lineage>
        <taxon>Bacteria</taxon>
        <taxon>Pseudomonadati</taxon>
        <taxon>Bacteroidota</taxon>
        <taxon>Bacteroidia</taxon>
        <taxon>Bacteroidales</taxon>
        <taxon>Muribaculaceae</taxon>
        <taxon>Muribaculaceae incertae sedis</taxon>
        <taxon>Candidatus Merdivivens</taxon>
    </lineage>
</organism>
<feature type="domain" description="Acyl-ACP thioesterase N-terminal hotdog" evidence="8">
    <location>
        <begin position="7"/>
        <end position="123"/>
    </location>
</feature>
<evidence type="ECO:0008006" key="12">
    <source>
        <dbReference type="Google" id="ProtNLM"/>
    </source>
</evidence>
<dbReference type="InterPro" id="IPR045023">
    <property type="entry name" value="FATA/B"/>
</dbReference>
<comment type="caution">
    <text evidence="10">The sequence shown here is derived from an EMBL/GenBank/DDBJ whole genome shotgun (WGS) entry which is preliminary data.</text>
</comment>
<dbReference type="PANTHER" id="PTHR31727:SF6">
    <property type="entry name" value="OLEOYL-ACYL CARRIER PROTEIN THIOESTERASE 1, CHLOROPLASTIC"/>
    <property type="match status" value="1"/>
</dbReference>
<dbReference type="EMBL" id="JADIME010000031">
    <property type="protein sequence ID" value="MBO8464906.1"/>
    <property type="molecule type" value="Genomic_DNA"/>
</dbReference>
<evidence type="ECO:0000256" key="2">
    <source>
        <dbReference type="ARBA" id="ARBA00022516"/>
    </source>
</evidence>
<keyword evidence="3" id="KW-0378">Hydrolase</keyword>
<dbReference type="GO" id="GO:0000036">
    <property type="term" value="F:acyl carrier activity"/>
    <property type="evidence" value="ECO:0007669"/>
    <property type="project" value="TreeGrafter"/>
</dbReference>
<reference evidence="10" key="2">
    <citation type="journal article" date="2021" name="PeerJ">
        <title>Extensive microbial diversity within the chicken gut microbiome revealed by metagenomics and culture.</title>
        <authorList>
            <person name="Gilroy R."/>
            <person name="Ravi A."/>
            <person name="Getino M."/>
            <person name="Pursley I."/>
            <person name="Horton D.L."/>
            <person name="Alikhan N.F."/>
            <person name="Baker D."/>
            <person name="Gharbi K."/>
            <person name="Hall N."/>
            <person name="Watson M."/>
            <person name="Adriaenssens E.M."/>
            <person name="Foster-Nyarko E."/>
            <person name="Jarju S."/>
            <person name="Secka A."/>
            <person name="Antonio M."/>
            <person name="Oren A."/>
            <person name="Chaudhuri R.R."/>
            <person name="La Ragione R."/>
            <person name="Hildebrand F."/>
            <person name="Pallen M.J."/>
        </authorList>
    </citation>
    <scope>NUCLEOTIDE SEQUENCE</scope>
    <source>
        <strain evidence="10">10037</strain>
    </source>
</reference>
<dbReference type="InterPro" id="IPR002864">
    <property type="entry name" value="Acyl-ACP_thioesterase_NHD"/>
</dbReference>
<dbReference type="InterPro" id="IPR029069">
    <property type="entry name" value="HotDog_dom_sf"/>
</dbReference>
<dbReference type="Gene3D" id="3.10.129.10">
    <property type="entry name" value="Hotdog Thioesterase"/>
    <property type="match status" value="2"/>
</dbReference>
<evidence type="ECO:0000313" key="10">
    <source>
        <dbReference type="EMBL" id="MBO8464906.1"/>
    </source>
</evidence>
<evidence type="ECO:0000256" key="7">
    <source>
        <dbReference type="ARBA" id="ARBA00023160"/>
    </source>
</evidence>
<evidence type="ECO:0000256" key="4">
    <source>
        <dbReference type="ARBA" id="ARBA00022832"/>
    </source>
</evidence>
<keyword evidence="2" id="KW-0444">Lipid biosynthesis</keyword>
<evidence type="ECO:0000256" key="6">
    <source>
        <dbReference type="ARBA" id="ARBA00023098"/>
    </source>
</evidence>
<accession>A0A9D9I4J8</accession>
<keyword evidence="4" id="KW-0276">Fatty acid metabolism</keyword>
<protein>
    <recommendedName>
        <fullName evidence="12">Acyl-ACP thioesterase</fullName>
    </recommendedName>
</protein>
<evidence type="ECO:0000256" key="1">
    <source>
        <dbReference type="ARBA" id="ARBA00006500"/>
    </source>
</evidence>
<evidence type="ECO:0000256" key="3">
    <source>
        <dbReference type="ARBA" id="ARBA00022801"/>
    </source>
</evidence>
<dbReference type="Proteomes" id="UP000823597">
    <property type="component" value="Unassembled WGS sequence"/>
</dbReference>
<evidence type="ECO:0000259" key="9">
    <source>
        <dbReference type="Pfam" id="PF20791"/>
    </source>
</evidence>
<keyword evidence="5" id="KW-0809">Transit peptide</keyword>
<dbReference type="SUPFAM" id="SSF54637">
    <property type="entry name" value="Thioesterase/thiol ester dehydrase-isomerase"/>
    <property type="match status" value="2"/>
</dbReference>
<dbReference type="Pfam" id="PF01643">
    <property type="entry name" value="Acyl-ACP_TE"/>
    <property type="match status" value="1"/>
</dbReference>
<evidence type="ECO:0000259" key="8">
    <source>
        <dbReference type="Pfam" id="PF01643"/>
    </source>
</evidence>
<feature type="domain" description="Acyl-ACP thioesterase-like C-terminal" evidence="9">
    <location>
        <begin position="158"/>
        <end position="217"/>
    </location>
</feature>